<dbReference type="AlphaFoldDB" id="A0A0N1HJT0"/>
<keyword evidence="2" id="KW-1185">Reference proteome</keyword>
<dbReference type="EMBL" id="LFJN01000028">
    <property type="protein sequence ID" value="KPI36827.1"/>
    <property type="molecule type" value="Genomic_DNA"/>
</dbReference>
<evidence type="ECO:0000313" key="1">
    <source>
        <dbReference type="EMBL" id="KPI36827.1"/>
    </source>
</evidence>
<organism evidence="1 2">
    <name type="scientific">Cyphellophora attinorum</name>
    <dbReference type="NCBI Taxonomy" id="1664694"/>
    <lineage>
        <taxon>Eukaryota</taxon>
        <taxon>Fungi</taxon>
        <taxon>Dikarya</taxon>
        <taxon>Ascomycota</taxon>
        <taxon>Pezizomycotina</taxon>
        <taxon>Eurotiomycetes</taxon>
        <taxon>Chaetothyriomycetidae</taxon>
        <taxon>Chaetothyriales</taxon>
        <taxon>Cyphellophoraceae</taxon>
        <taxon>Cyphellophora</taxon>
    </lineage>
</organism>
<dbReference type="VEuPathDB" id="FungiDB:AB675_11769"/>
<name>A0A0N1HJT0_9EURO</name>
<dbReference type="GeneID" id="28732524"/>
<proteinExistence type="predicted"/>
<protein>
    <submittedName>
        <fullName evidence="1">Uncharacterized protein</fullName>
    </submittedName>
</protein>
<comment type="caution">
    <text evidence="1">The sequence shown here is derived from an EMBL/GenBank/DDBJ whole genome shotgun (WGS) entry which is preliminary data.</text>
</comment>
<gene>
    <name evidence="1" type="ORF">AB675_11769</name>
</gene>
<evidence type="ECO:0000313" key="2">
    <source>
        <dbReference type="Proteomes" id="UP000038010"/>
    </source>
</evidence>
<dbReference type="Proteomes" id="UP000038010">
    <property type="component" value="Unassembled WGS sequence"/>
</dbReference>
<sequence length="132" mass="15071">MPQPLSAPTWDKPRPNLASMPNEILRRIIDLAVPQASHCLSVNVDYESDPPRRPTRRRVEFLWHDSSDISVLFVTKAIFQVTRAILFERATFKFPDGAWANFVSHAIHFELEIEICIRDGLAPGSKTLGYVR</sequence>
<accession>A0A0N1HJT0</accession>
<reference evidence="1 2" key="1">
    <citation type="submission" date="2015-06" db="EMBL/GenBank/DDBJ databases">
        <title>Draft genome of the ant-associated black yeast Phialophora attae CBS 131958.</title>
        <authorList>
            <person name="Moreno L.F."/>
            <person name="Stielow B.J."/>
            <person name="de Hoog S."/>
            <person name="Vicente V.A."/>
            <person name="Weiss V.A."/>
            <person name="de Vries M."/>
            <person name="Cruz L.M."/>
            <person name="Souza E.M."/>
        </authorList>
    </citation>
    <scope>NUCLEOTIDE SEQUENCE [LARGE SCALE GENOMIC DNA]</scope>
    <source>
        <strain evidence="1 2">CBS 131958</strain>
    </source>
</reference>
<dbReference type="RefSeq" id="XP_017996790.1">
    <property type="nucleotide sequence ID" value="XM_018140643.1"/>
</dbReference>